<comment type="caution">
    <text evidence="1">The sequence shown here is derived from an EMBL/GenBank/DDBJ whole genome shotgun (WGS) entry which is preliminary data.</text>
</comment>
<evidence type="ECO:0000313" key="2">
    <source>
        <dbReference type="Proteomes" id="UP000623467"/>
    </source>
</evidence>
<dbReference type="OrthoDB" id="3063557at2759"/>
<evidence type="ECO:0008006" key="3">
    <source>
        <dbReference type="Google" id="ProtNLM"/>
    </source>
</evidence>
<evidence type="ECO:0000313" key="1">
    <source>
        <dbReference type="EMBL" id="KAF7374297.1"/>
    </source>
</evidence>
<gene>
    <name evidence="1" type="ORF">MSAN_00312900</name>
</gene>
<protein>
    <recommendedName>
        <fullName evidence="3">Protein kinase domain-containing protein</fullName>
    </recommendedName>
</protein>
<dbReference type="AlphaFoldDB" id="A0A8H6ZB12"/>
<keyword evidence="2" id="KW-1185">Reference proteome</keyword>
<accession>A0A8H6ZB12</accession>
<reference evidence="1" key="1">
    <citation type="submission" date="2020-05" db="EMBL/GenBank/DDBJ databases">
        <title>Mycena genomes resolve the evolution of fungal bioluminescence.</title>
        <authorList>
            <person name="Tsai I.J."/>
        </authorList>
    </citation>
    <scope>NUCLEOTIDE SEQUENCE</scope>
    <source>
        <strain evidence="1">160909Yilan</strain>
    </source>
</reference>
<name>A0A8H6ZB12_9AGAR</name>
<organism evidence="1 2">
    <name type="scientific">Mycena sanguinolenta</name>
    <dbReference type="NCBI Taxonomy" id="230812"/>
    <lineage>
        <taxon>Eukaryota</taxon>
        <taxon>Fungi</taxon>
        <taxon>Dikarya</taxon>
        <taxon>Basidiomycota</taxon>
        <taxon>Agaricomycotina</taxon>
        <taxon>Agaricomycetes</taxon>
        <taxon>Agaricomycetidae</taxon>
        <taxon>Agaricales</taxon>
        <taxon>Marasmiineae</taxon>
        <taxon>Mycenaceae</taxon>
        <taxon>Mycena</taxon>
    </lineage>
</organism>
<dbReference type="EMBL" id="JACAZH010000002">
    <property type="protein sequence ID" value="KAF7374297.1"/>
    <property type="molecule type" value="Genomic_DNA"/>
</dbReference>
<proteinExistence type="predicted"/>
<sequence length="460" mass="52479">MYSARVVGHSEPMTVALYEGDHAEEEWRRDLSRYSHLRHPHILQIYASASSSGIHAVVFHDELVLFSHFLDLFQYSTILKVYIMACMFADWKSACDYSASILSKHYMVCYYIIACRLCVDFNTSEHDSDDPYKRLPWLSEELPSLKSILNLHDPPRESLVVASLGYHEWHSLCHFYLGFDIASLIWVRAEVKLGSIICWGGKFKDALEIAFATDACITCSGWCGVEGVSGVCRGDSCTTRYNSRDVFGCTLYLTKGIKTTAAPWLAQANYILNQLKIVSNHEDYKYIDNVWFCLDIGLPTQIPPDGYLFVCLPKDFETGPMSYQWPHHPAYWSLDPYGDNPLSHENASSLGFPPITLNTFVGASYWDETVYAGLRKFDECKGFNPESQDVAKKLGYPLYEVSDAMEWDLAVDREDGCNDSTWYEEICMTLEDYMREVEPDLDPVSSIEELAEEDEGWVFP</sequence>
<dbReference type="Proteomes" id="UP000623467">
    <property type="component" value="Unassembled WGS sequence"/>
</dbReference>